<dbReference type="Proteomes" id="UP001515480">
    <property type="component" value="Unassembled WGS sequence"/>
</dbReference>
<comment type="caution">
    <text evidence="1">The sequence shown here is derived from an EMBL/GenBank/DDBJ whole genome shotgun (WGS) entry which is preliminary data.</text>
</comment>
<keyword evidence="2" id="KW-1185">Reference proteome</keyword>
<proteinExistence type="predicted"/>
<accession>A0AB34K6I9</accession>
<organism evidence="1 2">
    <name type="scientific">Prymnesium parvum</name>
    <name type="common">Toxic golden alga</name>
    <dbReference type="NCBI Taxonomy" id="97485"/>
    <lineage>
        <taxon>Eukaryota</taxon>
        <taxon>Haptista</taxon>
        <taxon>Haptophyta</taxon>
        <taxon>Prymnesiophyceae</taxon>
        <taxon>Prymnesiales</taxon>
        <taxon>Prymnesiaceae</taxon>
        <taxon>Prymnesium</taxon>
    </lineage>
</organism>
<evidence type="ECO:0000313" key="2">
    <source>
        <dbReference type="Proteomes" id="UP001515480"/>
    </source>
</evidence>
<evidence type="ECO:0000313" key="1">
    <source>
        <dbReference type="EMBL" id="KAL1528611.1"/>
    </source>
</evidence>
<dbReference type="EMBL" id="JBGBPQ010000002">
    <property type="protein sequence ID" value="KAL1528611.1"/>
    <property type="molecule type" value="Genomic_DNA"/>
</dbReference>
<dbReference type="AlphaFoldDB" id="A0AB34K6I9"/>
<name>A0AB34K6I9_PRYPA</name>
<sequence length="125" mass="13963">MADDGEAPPVDPLVAIEEKYQPLLTEKLIAREVFAKQLEAISDEFSSEFAVLDEDYQKAKKAGELEEQLVFSAKIEQLQRLKKIQCDFRTQQLADADVVIERIALEKARELKAAKAAIAAAAEEE</sequence>
<reference evidence="1 2" key="1">
    <citation type="journal article" date="2024" name="Science">
        <title>Giant polyketide synthase enzymes in the biosynthesis of giant marine polyether toxins.</title>
        <authorList>
            <person name="Fallon T.R."/>
            <person name="Shende V.V."/>
            <person name="Wierzbicki I.H."/>
            <person name="Pendleton A.L."/>
            <person name="Watervoot N.F."/>
            <person name="Auber R.P."/>
            <person name="Gonzalez D.J."/>
            <person name="Wisecaver J.H."/>
            <person name="Moore B.S."/>
        </authorList>
    </citation>
    <scope>NUCLEOTIDE SEQUENCE [LARGE SCALE GENOMIC DNA]</scope>
    <source>
        <strain evidence="1 2">12B1</strain>
    </source>
</reference>
<gene>
    <name evidence="1" type="ORF">AB1Y20_009949</name>
</gene>
<protein>
    <submittedName>
        <fullName evidence="1">Uncharacterized protein</fullName>
    </submittedName>
</protein>